<dbReference type="AlphaFoldDB" id="A0A846MYY6"/>
<comment type="caution">
    <text evidence="2">The sequence shown here is derived from an EMBL/GenBank/DDBJ whole genome shotgun (WGS) entry which is preliminary data.</text>
</comment>
<keyword evidence="1" id="KW-1133">Transmembrane helix</keyword>
<evidence type="ECO:0000256" key="1">
    <source>
        <dbReference type="SAM" id="Phobius"/>
    </source>
</evidence>
<keyword evidence="3" id="KW-1185">Reference proteome</keyword>
<feature type="transmembrane region" description="Helical" evidence="1">
    <location>
        <begin position="12"/>
        <end position="34"/>
    </location>
</feature>
<protein>
    <submittedName>
        <fullName evidence="2">Uncharacterized protein</fullName>
    </submittedName>
</protein>
<accession>A0A846MYY6</accession>
<evidence type="ECO:0000313" key="2">
    <source>
        <dbReference type="EMBL" id="NIK88848.1"/>
    </source>
</evidence>
<organism evidence="2 3">
    <name type="scientific">Rhizomicrobium palustre</name>
    <dbReference type="NCBI Taxonomy" id="189966"/>
    <lineage>
        <taxon>Bacteria</taxon>
        <taxon>Pseudomonadati</taxon>
        <taxon>Pseudomonadota</taxon>
        <taxon>Alphaproteobacteria</taxon>
        <taxon>Micropepsales</taxon>
        <taxon>Micropepsaceae</taxon>
        <taxon>Rhizomicrobium</taxon>
    </lineage>
</organism>
<reference evidence="2 3" key="1">
    <citation type="submission" date="2020-03" db="EMBL/GenBank/DDBJ databases">
        <title>Genomic Encyclopedia of Type Strains, Phase IV (KMG-IV): sequencing the most valuable type-strain genomes for metagenomic binning, comparative biology and taxonomic classification.</title>
        <authorList>
            <person name="Goeker M."/>
        </authorList>
    </citation>
    <scope>NUCLEOTIDE SEQUENCE [LARGE SCALE GENOMIC DNA]</scope>
    <source>
        <strain evidence="2 3">DSM 19867</strain>
    </source>
</reference>
<keyword evidence="1" id="KW-0812">Transmembrane</keyword>
<sequence length="35" mass="3727">MAVSRQRFGPKMSRTFIFLAALIALTLGAVLGFAA</sequence>
<proteinExistence type="predicted"/>
<evidence type="ECO:0000313" key="3">
    <source>
        <dbReference type="Proteomes" id="UP000570514"/>
    </source>
</evidence>
<name>A0A846MYY6_9PROT</name>
<dbReference type="Proteomes" id="UP000570514">
    <property type="component" value="Unassembled WGS sequence"/>
</dbReference>
<dbReference type="EMBL" id="JAASRM010000001">
    <property type="protein sequence ID" value="NIK88848.1"/>
    <property type="molecule type" value="Genomic_DNA"/>
</dbReference>
<gene>
    <name evidence="2" type="ORF">FHS83_002166</name>
</gene>
<keyword evidence="1" id="KW-0472">Membrane</keyword>